<sequence>MTYERAVAQIVDKDGRINTITETVDQPEFVHWRMEEPDAPA</sequence>
<dbReference type="GeneID" id="77928445"/>
<dbReference type="EMBL" id="MT723938">
    <property type="protein sequence ID" value="QNJ58131.1"/>
    <property type="molecule type" value="Genomic_DNA"/>
</dbReference>
<dbReference type="RefSeq" id="YP_010652622.1">
    <property type="nucleotide sequence ID" value="NC_070787.1"/>
</dbReference>
<evidence type="ECO:0000313" key="2">
    <source>
        <dbReference type="Proteomes" id="UP000515907"/>
    </source>
</evidence>
<dbReference type="KEGG" id="vg:77928445"/>
<gene>
    <name evidence="1" type="primary">75</name>
    <name evidence="1" type="ORF">SEA_BUNNYBEAR_75</name>
</gene>
<evidence type="ECO:0000313" key="1">
    <source>
        <dbReference type="EMBL" id="QNJ58131.1"/>
    </source>
</evidence>
<accession>A0A7G8LLK9</accession>
<protein>
    <submittedName>
        <fullName evidence="1">Uncharacterized protein</fullName>
    </submittedName>
</protein>
<reference evidence="1 2" key="1">
    <citation type="submission" date="2020-07" db="EMBL/GenBank/DDBJ databases">
        <authorList>
            <person name="Bortz R.L."/>
            <person name="Anton Mahfoud A."/>
            <person name="Chodavarapu S."/>
            <person name="Choudhry I."/>
            <person name="Gan A.J."/>
            <person name="Gay E.L."/>
            <person name="Gonzales G.R."/>
            <person name="Hicks J.N."/>
            <person name="Jones A."/>
            <person name="Kistler A."/>
            <person name="Lee G.D."/>
            <person name="Lynch M.R."/>
            <person name="Mandava A."/>
            <person name="Manivannan M."/>
            <person name="Paterson C.E."/>
            <person name="Pepsin N."/>
            <person name="Perry J.M."/>
            <person name="Reddy A."/>
            <person name="Riley H.L."/>
            <person name="Schmersal J.N."/>
            <person name="Sequeira A."/>
            <person name="Butela K.A."/>
            <person name="Garlena R.A."/>
            <person name="Russell D.A."/>
            <person name="Pope W.H."/>
            <person name="Jacobs-Sera D."/>
            <person name="Hatfull G.F."/>
        </authorList>
    </citation>
    <scope>NUCLEOTIDE SEQUENCE [LARGE SCALE GENOMIC DNA]</scope>
</reference>
<proteinExistence type="predicted"/>
<dbReference type="Proteomes" id="UP000515907">
    <property type="component" value="Segment"/>
</dbReference>
<name>A0A7G8LLK9_9CAUD</name>
<organism evidence="1 2">
    <name type="scientific">Gordonia phage Bunnybear</name>
    <dbReference type="NCBI Taxonomy" id="2762398"/>
    <lineage>
        <taxon>Viruses</taxon>
        <taxon>Duplodnaviria</taxon>
        <taxon>Heunggongvirae</taxon>
        <taxon>Uroviricota</taxon>
        <taxon>Caudoviricetes</taxon>
        <taxon>Nymbaxtervirinae</taxon>
        <taxon>Nymphadoravirus</taxon>
        <taxon>Nymphadoravirus bunnybear</taxon>
    </lineage>
</organism>
<keyword evidence="2" id="KW-1185">Reference proteome</keyword>